<sequence>MIGSSTSTSVSPLTHPPSSFTQLLGPYDALETRKMLSSSLRRAAWAPITPISGVTRASSQTLTTSANNLTGSTQPVRQRRYSSSSSSNSSDGARKLELEVNSGKSTRRSRKDNVRTGSNKQQQTAFSRLPSVPSTQHLLPHDVQVASFFSIHRPISVSTSVPPTSTSEAFDAIFTERKPAVDDVISTLSSAVHSMEGEDDHNHYQAVLQELTDRNFLQQGQQGQQPSQTMNLTLSIEELTKRLRPFHPPPPPVPMNEMSANNNTTSEQQQLLASTTTTGNHHNNTTETYSAVLTIHESTLPDGRKTYQAHAGPFMPTKDMGVPGAAQAPPEIVEAYIDVVDPSAHPELSYIDQQDQQINGPMQAISTKRRRRLKMKKHKFKKLLRKTRTLRRKLEKS</sequence>
<evidence type="ECO:0000313" key="1">
    <source>
        <dbReference type="EMBL" id="RAH45104.1"/>
    </source>
</evidence>
<dbReference type="EMBL" id="KZ825348">
    <property type="protein sequence ID" value="RAH45104.1"/>
    <property type="molecule type" value="Genomic_DNA"/>
</dbReference>
<proteinExistence type="predicted"/>
<keyword evidence="2" id="KW-1185">Reference proteome</keyword>
<name>A0ACD1G743_9EURO</name>
<evidence type="ECO:0000313" key="2">
    <source>
        <dbReference type="Proteomes" id="UP000249057"/>
    </source>
</evidence>
<dbReference type="Proteomes" id="UP000249057">
    <property type="component" value="Unassembled WGS sequence"/>
</dbReference>
<organism evidence="1 2">
    <name type="scientific">Aspergillus brunneoviolaceus CBS 621.78</name>
    <dbReference type="NCBI Taxonomy" id="1450534"/>
    <lineage>
        <taxon>Eukaryota</taxon>
        <taxon>Fungi</taxon>
        <taxon>Dikarya</taxon>
        <taxon>Ascomycota</taxon>
        <taxon>Pezizomycotina</taxon>
        <taxon>Eurotiomycetes</taxon>
        <taxon>Eurotiomycetidae</taxon>
        <taxon>Eurotiales</taxon>
        <taxon>Aspergillaceae</taxon>
        <taxon>Aspergillus</taxon>
        <taxon>Aspergillus subgen. Circumdati</taxon>
    </lineage>
</organism>
<accession>A0ACD1G743</accession>
<gene>
    <name evidence="1" type="ORF">BO95DRAFT_443563</name>
</gene>
<protein>
    <submittedName>
        <fullName evidence="1">Uncharacterized protein</fullName>
    </submittedName>
</protein>
<reference evidence="1" key="1">
    <citation type="submission" date="2018-02" db="EMBL/GenBank/DDBJ databases">
        <title>The genomes of Aspergillus section Nigri reveals drivers in fungal speciation.</title>
        <authorList>
            <consortium name="DOE Joint Genome Institute"/>
            <person name="Vesth T.C."/>
            <person name="Nybo J."/>
            <person name="Theobald S."/>
            <person name="Brandl J."/>
            <person name="Frisvad J.C."/>
            <person name="Nielsen K.F."/>
            <person name="Lyhne E.K."/>
            <person name="Kogle M.E."/>
            <person name="Kuo A."/>
            <person name="Riley R."/>
            <person name="Clum A."/>
            <person name="Nolan M."/>
            <person name="Lipzen A."/>
            <person name="Salamov A."/>
            <person name="Henrissat B."/>
            <person name="Wiebenga A."/>
            <person name="De vries R.P."/>
            <person name="Grigoriev I.V."/>
            <person name="Mortensen U.H."/>
            <person name="Andersen M.R."/>
            <person name="Baker S.E."/>
        </authorList>
    </citation>
    <scope>NUCLEOTIDE SEQUENCE</scope>
    <source>
        <strain evidence="1">CBS 621.78</strain>
    </source>
</reference>